<evidence type="ECO:0000256" key="3">
    <source>
        <dbReference type="ARBA" id="ARBA00022989"/>
    </source>
</evidence>
<feature type="transmembrane region" description="Helical" evidence="5">
    <location>
        <begin position="235"/>
        <end position="253"/>
    </location>
</feature>
<dbReference type="PANTHER" id="PTHR37422:SF17">
    <property type="entry name" value="O-ANTIGEN LIGASE"/>
    <property type="match status" value="1"/>
</dbReference>
<dbReference type="GeneID" id="61751210"/>
<protein>
    <submittedName>
        <fullName evidence="7">O-antigen ligase family protein</fullName>
    </submittedName>
</protein>
<feature type="transmembrane region" description="Helical" evidence="5">
    <location>
        <begin position="158"/>
        <end position="180"/>
    </location>
</feature>
<dbReference type="GO" id="GO:0016020">
    <property type="term" value="C:membrane"/>
    <property type="evidence" value="ECO:0007669"/>
    <property type="project" value="UniProtKB-SubCell"/>
</dbReference>
<feature type="domain" description="O-antigen ligase-related" evidence="6">
    <location>
        <begin position="194"/>
        <end position="348"/>
    </location>
</feature>
<accession>A0AAD0WP83</accession>
<keyword evidence="2 5" id="KW-0812">Transmembrane</keyword>
<keyword evidence="4 5" id="KW-0472">Membrane</keyword>
<feature type="transmembrane region" description="Helical" evidence="5">
    <location>
        <begin position="335"/>
        <end position="358"/>
    </location>
</feature>
<proteinExistence type="predicted"/>
<dbReference type="Proteomes" id="UP000262029">
    <property type="component" value="Chromosome"/>
</dbReference>
<reference evidence="7 9" key="2">
    <citation type="submission" date="2018-08" db="EMBL/GenBank/DDBJ databases">
        <title>Complete genome of the Arcobacter skirrowii type strain LMG 6621.</title>
        <authorList>
            <person name="Miller W.G."/>
            <person name="Yee E."/>
            <person name="Bono J.L."/>
        </authorList>
    </citation>
    <scope>NUCLEOTIDE SEQUENCE [LARGE SCALE GENOMIC DNA]</scope>
    <source>
        <strain evidence="7 9">CCUG 10374</strain>
    </source>
</reference>
<evidence type="ECO:0000256" key="1">
    <source>
        <dbReference type="ARBA" id="ARBA00004141"/>
    </source>
</evidence>
<feature type="transmembrane region" description="Helical" evidence="5">
    <location>
        <begin position="118"/>
        <end position="138"/>
    </location>
</feature>
<feature type="transmembrane region" description="Helical" evidence="5">
    <location>
        <begin position="66"/>
        <end position="83"/>
    </location>
</feature>
<evidence type="ECO:0000259" key="6">
    <source>
        <dbReference type="Pfam" id="PF04932"/>
    </source>
</evidence>
<feature type="transmembrane region" description="Helical" evidence="5">
    <location>
        <begin position="210"/>
        <end position="228"/>
    </location>
</feature>
<name>A0AAD0WP83_9BACT</name>
<gene>
    <name evidence="7" type="ORF">ASKIR_1462</name>
    <name evidence="8" type="ORF">CP959_09575</name>
</gene>
<comment type="subcellular location">
    <subcellularLocation>
        <location evidence="1">Membrane</location>
        <topology evidence="1">Multi-pass membrane protein</topology>
    </subcellularLocation>
</comment>
<evidence type="ECO:0000256" key="2">
    <source>
        <dbReference type="ARBA" id="ARBA00022692"/>
    </source>
</evidence>
<evidence type="ECO:0000313" key="10">
    <source>
        <dbReference type="Proteomes" id="UP000290580"/>
    </source>
</evidence>
<feature type="transmembrane region" description="Helical" evidence="5">
    <location>
        <begin position="187"/>
        <end position="204"/>
    </location>
</feature>
<evidence type="ECO:0000313" key="8">
    <source>
        <dbReference type="EMBL" id="RXI24789.1"/>
    </source>
</evidence>
<sequence>MIDYFRGIKQDYFKIYMFVYIFFLPYNFFSGFFSNLTIFLFIWWLFIGKKRGYFTRLKEISKNKPLVLFYMFIFYAILSLFWSDNIKIGIEELEYYKYYPMITIVFFSVFNKEDVKMAFYVITFSFALYALFSLSIYMEFFTVQLKDEISNKANPRGILPYAVVTFYMAFNVLLSIYFAIKEQNNKLKYLFLFIAIFSFFTILVNNGRMGQLSFLFSLIVLMVYYRQYLYQYKKIIILIFLLMVLCIFYLYNINKMDRYFLGFQQLQHAYENKEYVGSWGARLFMWNAATELIPKNFLFGTGVGDAFVELEEYKNQNSEILNGWITHYHNHYFEYIAKFGIFGYFIFLISIVFLLKILYKQEKDFFYIALVFYSMFFINGVGDSIIQMSNFDNFFILVFVLLSITIKENSKYKIGDKKII</sequence>
<dbReference type="GO" id="GO:0016874">
    <property type="term" value="F:ligase activity"/>
    <property type="evidence" value="ECO:0007669"/>
    <property type="project" value="UniProtKB-KW"/>
</dbReference>
<dbReference type="EMBL" id="NXIC01000008">
    <property type="protein sequence ID" value="RXI24789.1"/>
    <property type="molecule type" value="Genomic_DNA"/>
</dbReference>
<feature type="transmembrane region" description="Helical" evidence="5">
    <location>
        <begin position="365"/>
        <end position="382"/>
    </location>
</feature>
<organism evidence="7 9">
    <name type="scientific">Aliarcobacter skirrowii CCUG 10374</name>
    <dbReference type="NCBI Taxonomy" id="1032239"/>
    <lineage>
        <taxon>Bacteria</taxon>
        <taxon>Pseudomonadati</taxon>
        <taxon>Campylobacterota</taxon>
        <taxon>Epsilonproteobacteria</taxon>
        <taxon>Campylobacterales</taxon>
        <taxon>Arcobacteraceae</taxon>
        <taxon>Aliarcobacter</taxon>
    </lineage>
</organism>
<evidence type="ECO:0000313" key="9">
    <source>
        <dbReference type="Proteomes" id="UP000262029"/>
    </source>
</evidence>
<evidence type="ECO:0000256" key="4">
    <source>
        <dbReference type="ARBA" id="ARBA00023136"/>
    </source>
</evidence>
<dbReference type="Pfam" id="PF04932">
    <property type="entry name" value="Wzy_C"/>
    <property type="match status" value="1"/>
</dbReference>
<keyword evidence="7" id="KW-0436">Ligase</keyword>
<dbReference type="Proteomes" id="UP000290580">
    <property type="component" value="Unassembled WGS sequence"/>
</dbReference>
<evidence type="ECO:0000256" key="5">
    <source>
        <dbReference type="SAM" id="Phobius"/>
    </source>
</evidence>
<dbReference type="RefSeq" id="WP_115588214.1">
    <property type="nucleotide sequence ID" value="NZ_CP032099.1"/>
</dbReference>
<keyword evidence="10" id="KW-1185">Reference proteome</keyword>
<dbReference type="PANTHER" id="PTHR37422">
    <property type="entry name" value="TEICHURONIC ACID BIOSYNTHESIS PROTEIN TUAE"/>
    <property type="match status" value="1"/>
</dbReference>
<dbReference type="InterPro" id="IPR007016">
    <property type="entry name" value="O-antigen_ligase-rel_domated"/>
</dbReference>
<feature type="transmembrane region" description="Helical" evidence="5">
    <location>
        <begin position="95"/>
        <end position="111"/>
    </location>
</feature>
<feature type="transmembrane region" description="Helical" evidence="5">
    <location>
        <begin position="15"/>
        <end position="46"/>
    </location>
</feature>
<keyword evidence="3 5" id="KW-1133">Transmembrane helix</keyword>
<dbReference type="InterPro" id="IPR051533">
    <property type="entry name" value="WaaL-like"/>
</dbReference>
<dbReference type="EMBL" id="CP032099">
    <property type="protein sequence ID" value="AXX85255.1"/>
    <property type="molecule type" value="Genomic_DNA"/>
</dbReference>
<dbReference type="AlphaFoldDB" id="A0AAD0WP83"/>
<evidence type="ECO:0000313" key="7">
    <source>
        <dbReference type="EMBL" id="AXX85255.1"/>
    </source>
</evidence>
<reference evidence="8 10" key="1">
    <citation type="submission" date="2017-09" db="EMBL/GenBank/DDBJ databases">
        <title>Genomics of the genus Arcobacter.</title>
        <authorList>
            <person name="Perez-Cataluna A."/>
            <person name="Figueras M.J."/>
            <person name="Salas-Masso N."/>
        </authorList>
    </citation>
    <scope>NUCLEOTIDE SEQUENCE [LARGE SCALE GENOMIC DNA]</scope>
    <source>
        <strain evidence="8 10">LMG 6621</strain>
    </source>
</reference>